<dbReference type="CDD" id="cd03508">
    <property type="entry name" value="Delta4-sphingolipid-FADS-like"/>
    <property type="match status" value="1"/>
</dbReference>
<keyword evidence="1" id="KW-0812">Transmembrane</keyword>
<dbReference type="GO" id="GO:0016020">
    <property type="term" value="C:membrane"/>
    <property type="evidence" value="ECO:0007669"/>
    <property type="project" value="InterPro"/>
</dbReference>
<dbReference type="InterPro" id="IPR005804">
    <property type="entry name" value="FA_desaturase_dom"/>
</dbReference>
<feature type="domain" description="Fatty acid desaturase" evidence="2">
    <location>
        <begin position="24"/>
        <end position="245"/>
    </location>
</feature>
<gene>
    <name evidence="3" type="ORF">CLUMA_CG017919</name>
</gene>
<proteinExistence type="predicted"/>
<dbReference type="PANTHER" id="PTHR12879">
    <property type="entry name" value="SPHINGOLIPID DELTA 4 DESATURASE/C-4 HYDROXYLASE PROTEIN DES2"/>
    <property type="match status" value="1"/>
</dbReference>
<feature type="transmembrane region" description="Helical" evidence="1">
    <location>
        <begin position="25"/>
        <end position="46"/>
    </location>
</feature>
<feature type="transmembrane region" description="Helical" evidence="1">
    <location>
        <begin position="167"/>
        <end position="189"/>
    </location>
</feature>
<dbReference type="Proteomes" id="UP000183832">
    <property type="component" value="Unassembled WGS sequence"/>
</dbReference>
<dbReference type="PIRSF" id="PIRSF017228">
    <property type="entry name" value="Sphnglp_dlt4_des"/>
    <property type="match status" value="1"/>
</dbReference>
<organism evidence="3 4">
    <name type="scientific">Clunio marinus</name>
    <dbReference type="NCBI Taxonomy" id="568069"/>
    <lineage>
        <taxon>Eukaryota</taxon>
        <taxon>Metazoa</taxon>
        <taxon>Ecdysozoa</taxon>
        <taxon>Arthropoda</taxon>
        <taxon>Hexapoda</taxon>
        <taxon>Insecta</taxon>
        <taxon>Pterygota</taxon>
        <taxon>Neoptera</taxon>
        <taxon>Endopterygota</taxon>
        <taxon>Diptera</taxon>
        <taxon>Nematocera</taxon>
        <taxon>Chironomoidea</taxon>
        <taxon>Chironomidae</taxon>
        <taxon>Clunio</taxon>
    </lineage>
</organism>
<evidence type="ECO:0000313" key="3">
    <source>
        <dbReference type="EMBL" id="CRL04866.1"/>
    </source>
</evidence>
<sequence length="280" mass="32234">MFKWYCTGLVLIQITSLYFLQNQSWPALLVIAYCFGGVINHSLSLAVHEIAHNLSFGHARPMANRLFGFLCNLPLGVPMSISFKKYHLEHHRYQGDEVIDTDLPTLFEAKLFCTTFGKFCWVCLQPFFYLVRPLLVNPKSPTRLEIVNAIIQIIFDSLVVYCFGWKMLAYLIIGTLMAMGLHPVAGHFISEHYMFAKGFETYSYYGPLNKITWNVGYHNEHHDFPAIPGSRLPLVRKIAPEYYDDLPQHDSWVKVLYDFIMDPAIGPYARIKRKTRGLAS</sequence>
<dbReference type="GO" id="GO:0042284">
    <property type="term" value="F:sphingolipid delta-4 desaturase activity"/>
    <property type="evidence" value="ECO:0007669"/>
    <property type="project" value="InterPro"/>
</dbReference>
<evidence type="ECO:0000313" key="4">
    <source>
        <dbReference type="Proteomes" id="UP000183832"/>
    </source>
</evidence>
<keyword evidence="1" id="KW-1133">Transmembrane helix</keyword>
<protein>
    <submittedName>
        <fullName evidence="3">CLUMA_CG017919, isoform A</fullName>
    </submittedName>
</protein>
<dbReference type="OrthoDB" id="200948at2759"/>
<dbReference type="InterPro" id="IPR011388">
    <property type="entry name" value="DES1/DES2"/>
</dbReference>
<dbReference type="AlphaFoldDB" id="A0A1J1IYV0"/>
<dbReference type="EMBL" id="CVRI01000063">
    <property type="protein sequence ID" value="CRL04866.1"/>
    <property type="molecule type" value="Genomic_DNA"/>
</dbReference>
<dbReference type="PANTHER" id="PTHR12879:SF8">
    <property type="entry name" value="SPHINGOLIPID DELTA(4)-DESATURASE DES1"/>
    <property type="match status" value="1"/>
</dbReference>
<reference evidence="3 4" key="1">
    <citation type="submission" date="2015-04" db="EMBL/GenBank/DDBJ databases">
        <authorList>
            <person name="Syromyatnikov M.Y."/>
            <person name="Popov V.N."/>
        </authorList>
    </citation>
    <scope>NUCLEOTIDE SEQUENCE [LARGE SCALE GENOMIC DNA]</scope>
</reference>
<keyword evidence="4" id="KW-1185">Reference proteome</keyword>
<accession>A0A1J1IYV0</accession>
<name>A0A1J1IYV0_9DIPT</name>
<keyword evidence="1" id="KW-0472">Membrane</keyword>
<dbReference type="Pfam" id="PF00487">
    <property type="entry name" value="FA_desaturase"/>
    <property type="match status" value="1"/>
</dbReference>
<evidence type="ECO:0000256" key="1">
    <source>
        <dbReference type="SAM" id="Phobius"/>
    </source>
</evidence>
<dbReference type="STRING" id="568069.A0A1J1IYV0"/>
<feature type="transmembrane region" description="Helical" evidence="1">
    <location>
        <begin position="66"/>
        <end position="83"/>
    </location>
</feature>
<dbReference type="GO" id="GO:0046513">
    <property type="term" value="P:ceramide biosynthetic process"/>
    <property type="evidence" value="ECO:0007669"/>
    <property type="project" value="TreeGrafter"/>
</dbReference>
<evidence type="ECO:0000259" key="2">
    <source>
        <dbReference type="Pfam" id="PF00487"/>
    </source>
</evidence>